<name>A0ACD0NTQ4_9BASI</name>
<dbReference type="EMBL" id="KZ820080">
    <property type="protein sequence ID" value="PWN49217.1"/>
    <property type="molecule type" value="Genomic_DNA"/>
</dbReference>
<proteinExistence type="predicted"/>
<reference evidence="1 2" key="1">
    <citation type="journal article" date="2018" name="Mol. Biol. Evol.">
        <title>Broad Genomic Sampling Reveals a Smut Pathogenic Ancestry of the Fungal Clade Ustilaginomycotina.</title>
        <authorList>
            <person name="Kijpornyongpan T."/>
            <person name="Mondo S.J."/>
            <person name="Barry K."/>
            <person name="Sandor L."/>
            <person name="Lee J."/>
            <person name="Lipzen A."/>
            <person name="Pangilinan J."/>
            <person name="LaButti K."/>
            <person name="Hainaut M."/>
            <person name="Henrissat B."/>
            <person name="Grigoriev I.V."/>
            <person name="Spatafora J.W."/>
            <person name="Aime M.C."/>
        </authorList>
    </citation>
    <scope>NUCLEOTIDE SEQUENCE [LARGE SCALE GENOMIC DNA]</scope>
    <source>
        <strain evidence="1 2">SA 807</strain>
    </source>
</reference>
<keyword evidence="2" id="KW-1185">Reference proteome</keyword>
<gene>
    <name evidence="1" type="ORF">IE53DRAFT_411778</name>
</gene>
<evidence type="ECO:0000313" key="2">
    <source>
        <dbReference type="Proteomes" id="UP000245626"/>
    </source>
</evidence>
<evidence type="ECO:0000313" key="1">
    <source>
        <dbReference type="EMBL" id="PWN49217.1"/>
    </source>
</evidence>
<accession>A0ACD0NTQ4</accession>
<dbReference type="Proteomes" id="UP000245626">
    <property type="component" value="Unassembled WGS sequence"/>
</dbReference>
<sequence>MLHGFDYLRQQYSQLAKPPGASQSVTSTVQTLADRLSKQDESVTIEDRKAAVLSLKGLSRDHNRLVGRIALAPLLTSLQRDSSDEEVARALVECCITLCEVQTAESQTPTNPKKKVEPGPPLGLQHADIFLSEPGPLHALLPLLAPKRAFYTRFASLQLLGALLRLRPSRVQDHVLVAPGGCGAVLECLSEGAGSSAEIVRNEALLLLPHLVHANADIQKLVAFEGAFEKLLDICAVEGRVEGGVIVQDALEGLESLLRYNVSNQNYFRETLSIPMLAPLLFYPPPPPPPSSLGPNNARQAEQEYARQLEAFAFQEWDHQKVTNARLVIGIAGLLVGGQGEGRKANQQALAQSGMTRCLFELALASTAPDTLKSQSLNVLSSLLKASSANQELLSTLLVCPIQALPAPQANLQAGGDPERQDHGLAASNRPSSEFQRHHHHHHPHQLQPTLTRLPARPAILSLIGTAVNGTENKESLGVRVAALACFESFVADNLEARLAILGTMTPPASQGDERATPDPNASDGRPVSAGSLLLEGLIRSPGTESAGVSARFDAYKYLLSSFLFSHLIRGSETAKRAAREIAITAKGETIKRVIKDDSGEEEEDDDEDGVASIIQVIVGNLTQAERELSEAVRRERGGVVATATNPGGSSQGRATANDWTRVMTGYLVCLSTWLWDSPLSVRDLLSESSNLQVLIQPVAQSSGVDPMIQALCAFLLGIAYEFDSEPGQVAITRKTMHPILHSRIGSDQFATRLTRLRDDARFSEVGPDVFERICNQEVDLEILRARLEANENHSGQDQDALVEEKVGGGAGGGNKEVASSTSPPSDSAGLGPGLESEETESDEESRRRRRIGFWFDWSFVEFWKNNFVMVQKSILVDPASSSANHAAASTELLDAQRQMEGFKETIAKQIKEIEALEKRLEAMTQEKVEETTRLGNKLEEEERKGKEVLTRLGELEAEMERVKAEKEKASVEDSERRRRLEVKVEEAEAARRSWEEKAWGLEARLSEREKEMEGLRKEREEKAGPSEREEELGRKVKELEGARKEREEELGRKVKELEGARKENEEQVEQRVKELEEVRKENEDLLVLLEEISSKRKKEKALLRNGGFEVSEDEEEEEEEEE</sequence>
<organism evidence="1 2">
    <name type="scientific">Violaceomyces palustris</name>
    <dbReference type="NCBI Taxonomy" id="1673888"/>
    <lineage>
        <taxon>Eukaryota</taxon>
        <taxon>Fungi</taxon>
        <taxon>Dikarya</taxon>
        <taxon>Basidiomycota</taxon>
        <taxon>Ustilaginomycotina</taxon>
        <taxon>Ustilaginomycetes</taxon>
        <taxon>Violaceomycetales</taxon>
        <taxon>Violaceomycetaceae</taxon>
        <taxon>Violaceomyces</taxon>
    </lineage>
</organism>
<protein>
    <submittedName>
        <fullName evidence="1">Uncharacterized protein</fullName>
    </submittedName>
</protein>